<feature type="signal peptide" evidence="1">
    <location>
        <begin position="1"/>
        <end position="22"/>
    </location>
</feature>
<evidence type="ECO:0000256" key="1">
    <source>
        <dbReference type="SAM" id="SignalP"/>
    </source>
</evidence>
<dbReference type="Proteomes" id="UP001161099">
    <property type="component" value="Unassembled WGS sequence"/>
</dbReference>
<evidence type="ECO:0000313" key="2">
    <source>
        <dbReference type="EMBL" id="MDH0655687.1"/>
    </source>
</evidence>
<evidence type="ECO:0000313" key="3">
    <source>
        <dbReference type="Proteomes" id="UP001161099"/>
    </source>
</evidence>
<dbReference type="AlphaFoldDB" id="A0AA42ID22"/>
<keyword evidence="1" id="KW-0732">Signal</keyword>
<comment type="caution">
    <text evidence="2">The sequence shown here is derived from an EMBL/GenBank/DDBJ whole genome shotgun (WGS) entry which is preliminary data.</text>
</comment>
<feature type="chain" id="PRO_5041343516" description="DUF3080 domain-containing protein" evidence="1">
    <location>
        <begin position="23"/>
        <end position="350"/>
    </location>
</feature>
<dbReference type="EMBL" id="JAOCDR010000008">
    <property type="protein sequence ID" value="MDH0655687.1"/>
    <property type="molecule type" value="Genomic_DNA"/>
</dbReference>
<reference evidence="2" key="1">
    <citation type="submission" date="2022-09" db="EMBL/GenBank/DDBJ databases">
        <title>Intensive care unit water sources are persistently colonized with multi-drug resistant bacteria and are the site of extensive horizontal gene transfer of antibiotic resistance genes.</title>
        <authorList>
            <person name="Diorio-Toth L."/>
        </authorList>
    </citation>
    <scope>NUCLEOTIDE SEQUENCE</scope>
    <source>
        <strain evidence="2">GD03851</strain>
    </source>
</reference>
<proteinExistence type="predicted"/>
<evidence type="ECO:0008006" key="4">
    <source>
        <dbReference type="Google" id="ProtNLM"/>
    </source>
</evidence>
<gene>
    <name evidence="2" type="ORF">N5D11_06105</name>
</gene>
<organism evidence="2 3">
    <name type="scientific">Acinetobacter johnsonii</name>
    <dbReference type="NCBI Taxonomy" id="40214"/>
    <lineage>
        <taxon>Bacteria</taxon>
        <taxon>Pseudomonadati</taxon>
        <taxon>Pseudomonadota</taxon>
        <taxon>Gammaproteobacteria</taxon>
        <taxon>Moraxellales</taxon>
        <taxon>Moraxellaceae</taxon>
        <taxon>Acinetobacter</taxon>
    </lineage>
</organism>
<sequence length="350" mass="40168">MNHSSLFSLKPYALIFMCVLLAACQKPEPVSFQEPAQIEASSTQTLDLTDLCQKIDKNMSEIDAQRTTFALEQINQDLKLCLPLLGFQQQKHLLGLSNKMYHDFLSVERTPQQQRAFESYALEMAQHPTIQQSLFEQLTIRDQYLIKHQGQSYVELFDAGEGQVHYRRSPEYLAKIFAPYLPVAEQAFIEHLATQNQYPAVIGSQVKIDAKEIADRALYWESYLQQYPKSSYHQDARHLLNLYSTLLFIGLDTQRIYDGYTVQSNYLEEIERLAALKNSIVTDQARLFLQFVALSPEQRAAQIILPASAHVQHLGADQLLQRQLAHFIQLRMVQPDQGKDCLSDAICLER</sequence>
<accession>A0AA42ID22</accession>
<dbReference type="RefSeq" id="WP_279698079.1">
    <property type="nucleotide sequence ID" value="NZ_JAOCDR010000008.1"/>
</dbReference>
<protein>
    <recommendedName>
        <fullName evidence="4">DUF3080 domain-containing protein</fullName>
    </recommendedName>
</protein>
<name>A0AA42ID22_ACIJO</name>